<dbReference type="EMBL" id="BTRK01000006">
    <property type="protein sequence ID" value="GMR59180.1"/>
    <property type="molecule type" value="Genomic_DNA"/>
</dbReference>
<name>A0AAN5DAR0_9BILA</name>
<evidence type="ECO:0000259" key="2">
    <source>
        <dbReference type="Pfam" id="PF00024"/>
    </source>
</evidence>
<reference evidence="4" key="1">
    <citation type="submission" date="2022-10" db="EMBL/GenBank/DDBJ databases">
        <title>Genome assembly of Pristionchus species.</title>
        <authorList>
            <person name="Yoshida K."/>
            <person name="Sommer R.J."/>
        </authorList>
    </citation>
    <scope>NUCLEOTIDE SEQUENCE [LARGE SCALE GENOMIC DNA]</scope>
    <source>
        <strain evidence="4">RS5460</strain>
    </source>
</reference>
<evidence type="ECO:0000313" key="3">
    <source>
        <dbReference type="EMBL" id="GMR59180.1"/>
    </source>
</evidence>
<dbReference type="AlphaFoldDB" id="A0AAN5DAR0"/>
<feature type="compositionally biased region" description="Basic and acidic residues" evidence="1">
    <location>
        <begin position="154"/>
        <end position="167"/>
    </location>
</feature>
<sequence>MSIWLRSLRFRMSHFFSTSPLAPTITRYCTNHDNTEFDGEAVLYEESRFCGRGQAINVTGIGMVECMQLCITHPTKSCDAVSYDEALQMCSVFEGGKVERVEGNCSFLALNMVTFDTDKEFIEKLGDQITAELLSRKGKGRGGKKGESRRKKDKVSERERERERESKSISPPEGALEVKTVCMMDAIRIIGDFSWIEMREVFVKDRSSLLQNRLDPIRINEFSRFDWTNGRNAE</sequence>
<dbReference type="InterPro" id="IPR003609">
    <property type="entry name" value="Pan_app"/>
</dbReference>
<protein>
    <recommendedName>
        <fullName evidence="2">Apple domain-containing protein</fullName>
    </recommendedName>
</protein>
<feature type="region of interest" description="Disordered" evidence="1">
    <location>
        <begin position="136"/>
        <end position="172"/>
    </location>
</feature>
<feature type="domain" description="Apple" evidence="2">
    <location>
        <begin position="43"/>
        <end position="97"/>
    </location>
</feature>
<dbReference type="Proteomes" id="UP001328107">
    <property type="component" value="Unassembled WGS sequence"/>
</dbReference>
<dbReference type="Pfam" id="PF00024">
    <property type="entry name" value="PAN_1"/>
    <property type="match status" value="1"/>
</dbReference>
<evidence type="ECO:0000256" key="1">
    <source>
        <dbReference type="SAM" id="MobiDB-lite"/>
    </source>
</evidence>
<proteinExistence type="predicted"/>
<comment type="caution">
    <text evidence="3">The sequence shown here is derived from an EMBL/GenBank/DDBJ whole genome shotgun (WGS) entry which is preliminary data.</text>
</comment>
<feature type="compositionally biased region" description="Basic residues" evidence="1">
    <location>
        <begin position="136"/>
        <end position="153"/>
    </location>
</feature>
<accession>A0AAN5DAR0</accession>
<organism evidence="3 4">
    <name type="scientific">Pristionchus mayeri</name>
    <dbReference type="NCBI Taxonomy" id="1317129"/>
    <lineage>
        <taxon>Eukaryota</taxon>
        <taxon>Metazoa</taxon>
        <taxon>Ecdysozoa</taxon>
        <taxon>Nematoda</taxon>
        <taxon>Chromadorea</taxon>
        <taxon>Rhabditida</taxon>
        <taxon>Rhabditina</taxon>
        <taxon>Diplogasteromorpha</taxon>
        <taxon>Diplogasteroidea</taxon>
        <taxon>Neodiplogasteridae</taxon>
        <taxon>Pristionchus</taxon>
    </lineage>
</organism>
<gene>
    <name evidence="3" type="ORF">PMAYCL1PPCAC_29375</name>
</gene>
<evidence type="ECO:0000313" key="4">
    <source>
        <dbReference type="Proteomes" id="UP001328107"/>
    </source>
</evidence>
<keyword evidence="4" id="KW-1185">Reference proteome</keyword>